<feature type="compositionally biased region" description="Basic and acidic residues" evidence="1">
    <location>
        <begin position="24"/>
        <end position="38"/>
    </location>
</feature>
<name>A0A1N7MN28_9RHOB</name>
<sequence length="62" mass="7096">MSRHITDHDRTHEGDRAKAYAEIERREGVHPAVKELNKRPTGVTGEGKRVEEFARIERGEEG</sequence>
<evidence type="ECO:0000313" key="2">
    <source>
        <dbReference type="EMBL" id="SIS87543.1"/>
    </source>
</evidence>
<evidence type="ECO:0000256" key="1">
    <source>
        <dbReference type="SAM" id="MobiDB-lite"/>
    </source>
</evidence>
<dbReference type="STRING" id="407234.SAMN05421795_108119"/>
<dbReference type="OrthoDB" id="7870861at2"/>
<protein>
    <submittedName>
        <fullName evidence="2">Uncharacterized protein</fullName>
    </submittedName>
</protein>
<accession>A0A1N7MN28</accession>
<feature type="region of interest" description="Disordered" evidence="1">
    <location>
        <begin position="24"/>
        <end position="48"/>
    </location>
</feature>
<gene>
    <name evidence="2" type="ORF">SAMN05421795_108119</name>
</gene>
<reference evidence="3" key="1">
    <citation type="submission" date="2017-01" db="EMBL/GenBank/DDBJ databases">
        <authorList>
            <person name="Varghese N."/>
            <person name="Submissions S."/>
        </authorList>
    </citation>
    <scope>NUCLEOTIDE SEQUENCE [LARGE SCALE GENOMIC DNA]</scope>
    <source>
        <strain evidence="3">DSM 18714</strain>
    </source>
</reference>
<dbReference type="AlphaFoldDB" id="A0A1N7MN28"/>
<dbReference type="EMBL" id="FTOM01000008">
    <property type="protein sequence ID" value="SIS87543.1"/>
    <property type="molecule type" value="Genomic_DNA"/>
</dbReference>
<dbReference type="Proteomes" id="UP000186098">
    <property type="component" value="Unassembled WGS sequence"/>
</dbReference>
<dbReference type="RefSeq" id="WP_076367200.1">
    <property type="nucleotide sequence ID" value="NZ_FTOM01000008.1"/>
</dbReference>
<keyword evidence="3" id="KW-1185">Reference proteome</keyword>
<organism evidence="2 3">
    <name type="scientific">Phaeovulum vinaykumarii</name>
    <dbReference type="NCBI Taxonomy" id="407234"/>
    <lineage>
        <taxon>Bacteria</taxon>
        <taxon>Pseudomonadati</taxon>
        <taxon>Pseudomonadota</taxon>
        <taxon>Alphaproteobacteria</taxon>
        <taxon>Rhodobacterales</taxon>
        <taxon>Paracoccaceae</taxon>
        <taxon>Phaeovulum</taxon>
    </lineage>
</organism>
<evidence type="ECO:0000313" key="3">
    <source>
        <dbReference type="Proteomes" id="UP000186098"/>
    </source>
</evidence>
<proteinExistence type="predicted"/>